<keyword evidence="7 14" id="KW-0378">Hydrolase</keyword>
<dbReference type="GO" id="GO:0046677">
    <property type="term" value="P:response to antibiotic"/>
    <property type="evidence" value="ECO:0007669"/>
    <property type="project" value="UniProtKB-UniRule"/>
</dbReference>
<keyword evidence="5 14" id="KW-1003">Cell membrane</keyword>
<evidence type="ECO:0000256" key="5">
    <source>
        <dbReference type="ARBA" id="ARBA00022475"/>
    </source>
</evidence>
<dbReference type="HAMAP" id="MF_01006">
    <property type="entry name" value="Undec_diphosphatase"/>
    <property type="match status" value="1"/>
</dbReference>
<dbReference type="AlphaFoldDB" id="A0A069D0F9"/>
<dbReference type="eggNOG" id="COG1968">
    <property type="taxonomic scope" value="Bacteria"/>
</dbReference>
<protein>
    <recommendedName>
        <fullName evidence="4 14">Undecaprenyl-diphosphatase</fullName>
        <ecNumber evidence="3 14">3.6.1.27</ecNumber>
    </recommendedName>
    <alternativeName>
        <fullName evidence="12 14">Bacitracin resistance protein</fullName>
    </alternativeName>
    <alternativeName>
        <fullName evidence="11 14">Undecaprenyl pyrophosphate phosphatase</fullName>
    </alternativeName>
</protein>
<dbReference type="RefSeq" id="WP_024995964.1">
    <property type="nucleotide sequence ID" value="NZ_ATZI01000001.1"/>
</dbReference>
<dbReference type="PANTHER" id="PTHR30622:SF3">
    <property type="entry name" value="UNDECAPRENYL-DIPHOSPHATASE"/>
    <property type="match status" value="1"/>
</dbReference>
<keyword evidence="14" id="KW-0573">Peptidoglycan synthesis</keyword>
<dbReference type="GO" id="GO:0071555">
    <property type="term" value="P:cell wall organization"/>
    <property type="evidence" value="ECO:0007669"/>
    <property type="project" value="UniProtKB-KW"/>
</dbReference>
<evidence type="ECO:0000256" key="10">
    <source>
        <dbReference type="ARBA" id="ARBA00023251"/>
    </source>
</evidence>
<dbReference type="GO" id="GO:0050380">
    <property type="term" value="F:undecaprenyl-diphosphatase activity"/>
    <property type="evidence" value="ECO:0007669"/>
    <property type="project" value="UniProtKB-UniRule"/>
</dbReference>
<keyword evidence="8 14" id="KW-1133">Transmembrane helix</keyword>
<dbReference type="NCBIfam" id="TIGR00753">
    <property type="entry name" value="undec_PP_bacA"/>
    <property type="match status" value="1"/>
</dbReference>
<evidence type="ECO:0000313" key="16">
    <source>
        <dbReference type="Proteomes" id="UP000027601"/>
    </source>
</evidence>
<reference evidence="15 16" key="1">
    <citation type="journal article" date="2015" name="Microbes Environ.">
        <title>Distribution and evolution of nitrogen fixation genes in the phylum bacteroidetes.</title>
        <authorList>
            <person name="Inoue J."/>
            <person name="Oshima K."/>
            <person name="Suda W."/>
            <person name="Sakamoto M."/>
            <person name="Iino T."/>
            <person name="Noda S."/>
            <person name="Hongoh Y."/>
            <person name="Hattori M."/>
            <person name="Ohkuma M."/>
        </authorList>
    </citation>
    <scope>NUCLEOTIDE SEQUENCE [LARGE SCALE GENOMIC DNA]</scope>
    <source>
        <strain evidence="15 16">JCM 15093</strain>
    </source>
</reference>
<keyword evidence="10 14" id="KW-0046">Antibiotic resistance</keyword>
<feature type="transmembrane region" description="Helical" evidence="14">
    <location>
        <begin position="104"/>
        <end position="123"/>
    </location>
</feature>
<feature type="transmembrane region" description="Helical" evidence="14">
    <location>
        <begin position="241"/>
        <end position="261"/>
    </location>
</feature>
<sequence>MGDLTILQTIIIAIVEGLTEFLPVSSTGHMIIAQNMLGVQSTEFVKAFTVIIQFGAILSVVCLYWKRFFKLNTCTVFDNEGVSGLSATQKMLVYGKRILYKFDFYWKLLVAFLPAAFFGLLFSDKIDEMLESVAVVAVMLVLGGIFMLFCDQIFVNQEEQTELTEKRAFKIGLFQCVAMIPGVSRSMATIVGGMTQKMTRKAAAEFSFFLAVPTMFAATAYKVYKLFTTGGMQILADNMGALIIGNIVAFVVALLAIKFFISFVTKYGFKAFGYYRIIVGGIILVMLMFGYNLEIV</sequence>
<organism evidence="15 16">
    <name type="scientific">Bacteroides graminisolvens DSM 19988 = JCM 15093</name>
    <dbReference type="NCBI Taxonomy" id="1121097"/>
    <lineage>
        <taxon>Bacteria</taxon>
        <taxon>Pseudomonadati</taxon>
        <taxon>Bacteroidota</taxon>
        <taxon>Bacteroidia</taxon>
        <taxon>Bacteroidales</taxon>
        <taxon>Bacteroidaceae</taxon>
        <taxon>Bacteroides</taxon>
    </lineage>
</organism>
<evidence type="ECO:0000256" key="1">
    <source>
        <dbReference type="ARBA" id="ARBA00004651"/>
    </source>
</evidence>
<comment type="miscellaneous">
    <text evidence="14">Bacitracin is thought to be involved in the inhibition of peptidoglycan synthesis by sequestering undecaprenyl diphosphate, thereby reducing the pool of lipid carrier available.</text>
</comment>
<evidence type="ECO:0000256" key="3">
    <source>
        <dbReference type="ARBA" id="ARBA00012374"/>
    </source>
</evidence>
<keyword evidence="14" id="KW-0961">Cell wall biogenesis/degradation</keyword>
<dbReference type="NCBIfam" id="NF001390">
    <property type="entry name" value="PRK00281.1-4"/>
    <property type="match status" value="1"/>
</dbReference>
<accession>A0A069D0F9</accession>
<evidence type="ECO:0000313" key="15">
    <source>
        <dbReference type="EMBL" id="GAK35927.1"/>
    </source>
</evidence>
<evidence type="ECO:0000256" key="11">
    <source>
        <dbReference type="ARBA" id="ARBA00032707"/>
    </source>
</evidence>
<keyword evidence="16" id="KW-1185">Reference proteome</keyword>
<keyword evidence="9 14" id="KW-0472">Membrane</keyword>
<gene>
    <name evidence="14" type="primary">uppP</name>
    <name evidence="15" type="ORF">JCM15093_1060</name>
</gene>
<evidence type="ECO:0000256" key="14">
    <source>
        <dbReference type="HAMAP-Rule" id="MF_01006"/>
    </source>
</evidence>
<dbReference type="STRING" id="1121097.GCA_000428125_00155"/>
<evidence type="ECO:0000256" key="2">
    <source>
        <dbReference type="ARBA" id="ARBA00010621"/>
    </source>
</evidence>
<evidence type="ECO:0000256" key="13">
    <source>
        <dbReference type="ARBA" id="ARBA00047594"/>
    </source>
</evidence>
<feature type="transmembrane region" description="Helical" evidence="14">
    <location>
        <begin position="202"/>
        <end position="221"/>
    </location>
</feature>
<dbReference type="GO" id="GO:0009252">
    <property type="term" value="P:peptidoglycan biosynthetic process"/>
    <property type="evidence" value="ECO:0007669"/>
    <property type="project" value="UniProtKB-KW"/>
</dbReference>
<evidence type="ECO:0000256" key="9">
    <source>
        <dbReference type="ARBA" id="ARBA00023136"/>
    </source>
</evidence>
<evidence type="ECO:0000256" key="4">
    <source>
        <dbReference type="ARBA" id="ARBA00021581"/>
    </source>
</evidence>
<comment type="subcellular location">
    <subcellularLocation>
        <location evidence="1 14">Cell membrane</location>
        <topology evidence="1 14">Multi-pass membrane protein</topology>
    </subcellularLocation>
</comment>
<comment type="function">
    <text evidence="14">Catalyzes the dephosphorylation of undecaprenyl diphosphate (UPP). Confers resistance to bacitracin.</text>
</comment>
<evidence type="ECO:0000256" key="6">
    <source>
        <dbReference type="ARBA" id="ARBA00022692"/>
    </source>
</evidence>
<comment type="similarity">
    <text evidence="2 14">Belongs to the UppP family.</text>
</comment>
<dbReference type="GO" id="GO:0005886">
    <property type="term" value="C:plasma membrane"/>
    <property type="evidence" value="ECO:0007669"/>
    <property type="project" value="UniProtKB-SubCell"/>
</dbReference>
<feature type="transmembrane region" description="Helical" evidence="14">
    <location>
        <begin position="273"/>
        <end position="293"/>
    </location>
</feature>
<name>A0A069D0F9_9BACE</name>
<keyword evidence="14" id="KW-0133">Cell shape</keyword>
<dbReference type="EC" id="3.6.1.27" evidence="3 14"/>
<dbReference type="OrthoDB" id="9808289at2"/>
<feature type="transmembrane region" description="Helical" evidence="14">
    <location>
        <begin position="129"/>
        <end position="150"/>
    </location>
</feature>
<comment type="caution">
    <text evidence="15">The sequence shown here is derived from an EMBL/GenBank/DDBJ whole genome shotgun (WGS) entry which is preliminary data.</text>
</comment>
<comment type="catalytic activity">
    <reaction evidence="13 14">
        <text>di-trans,octa-cis-undecaprenyl diphosphate + H2O = di-trans,octa-cis-undecaprenyl phosphate + phosphate + H(+)</text>
        <dbReference type="Rhea" id="RHEA:28094"/>
        <dbReference type="ChEBI" id="CHEBI:15377"/>
        <dbReference type="ChEBI" id="CHEBI:15378"/>
        <dbReference type="ChEBI" id="CHEBI:43474"/>
        <dbReference type="ChEBI" id="CHEBI:58405"/>
        <dbReference type="ChEBI" id="CHEBI:60392"/>
        <dbReference type="EC" id="3.6.1.27"/>
    </reaction>
</comment>
<dbReference type="Pfam" id="PF02673">
    <property type="entry name" value="BacA"/>
    <property type="match status" value="1"/>
</dbReference>
<dbReference type="GO" id="GO:0008360">
    <property type="term" value="P:regulation of cell shape"/>
    <property type="evidence" value="ECO:0007669"/>
    <property type="project" value="UniProtKB-KW"/>
</dbReference>
<proteinExistence type="inferred from homology"/>
<dbReference type="InterPro" id="IPR003824">
    <property type="entry name" value="UppP"/>
</dbReference>
<evidence type="ECO:0000256" key="7">
    <source>
        <dbReference type="ARBA" id="ARBA00022801"/>
    </source>
</evidence>
<feature type="transmembrane region" description="Helical" evidence="14">
    <location>
        <begin position="44"/>
        <end position="65"/>
    </location>
</feature>
<evidence type="ECO:0000256" key="8">
    <source>
        <dbReference type="ARBA" id="ARBA00022989"/>
    </source>
</evidence>
<evidence type="ECO:0000256" key="12">
    <source>
        <dbReference type="ARBA" id="ARBA00032932"/>
    </source>
</evidence>
<keyword evidence="6 14" id="KW-0812">Transmembrane</keyword>
<dbReference type="Proteomes" id="UP000027601">
    <property type="component" value="Unassembled WGS sequence"/>
</dbReference>
<dbReference type="PANTHER" id="PTHR30622">
    <property type="entry name" value="UNDECAPRENYL-DIPHOSPHATASE"/>
    <property type="match status" value="1"/>
</dbReference>
<dbReference type="EMBL" id="BAJS01000004">
    <property type="protein sequence ID" value="GAK35927.1"/>
    <property type="molecule type" value="Genomic_DNA"/>
</dbReference>